<dbReference type="RefSeq" id="WP_011996797.1">
    <property type="nucleotide sequence ID" value="NC_009727.1"/>
</dbReference>
<dbReference type="PANTHER" id="PTHR30469">
    <property type="entry name" value="MULTIDRUG RESISTANCE PROTEIN MDTA"/>
    <property type="match status" value="1"/>
</dbReference>
<dbReference type="HOGENOM" id="CLU_018816_1_2_6"/>
<dbReference type="NCBIfam" id="TIGR01730">
    <property type="entry name" value="RND_mfp"/>
    <property type="match status" value="1"/>
</dbReference>
<dbReference type="Pfam" id="PF25954">
    <property type="entry name" value="Beta-barrel_RND_2"/>
    <property type="match status" value="1"/>
</dbReference>
<reference evidence="5 6" key="1">
    <citation type="journal article" date="2009" name="Infect. Immun.">
        <title>Comparative genomics reveal extensive transposon-mediated genomic plasticity and diversity among potential effector proteins within the genus Coxiella.</title>
        <authorList>
            <person name="Beare P.A."/>
            <person name="Unsworth N."/>
            <person name="Andoh M."/>
            <person name="Voth D.E."/>
            <person name="Omsland A."/>
            <person name="Gilk S.D."/>
            <person name="Williams K.P."/>
            <person name="Sobral B.W."/>
            <person name="Kupko J.J.III."/>
            <person name="Porcella S.F."/>
            <person name="Samuel J.E."/>
            <person name="Heinzen R.A."/>
        </authorList>
    </citation>
    <scope>NUCLEOTIDE SEQUENCE [LARGE SCALE GENOMIC DNA]</scope>
    <source>
        <strain evidence="5 6">Dugway 5J108-111</strain>
    </source>
</reference>
<dbReference type="Gene3D" id="1.10.287.470">
    <property type="entry name" value="Helix hairpin bin"/>
    <property type="match status" value="1"/>
</dbReference>
<evidence type="ECO:0000313" key="6">
    <source>
        <dbReference type="Proteomes" id="UP000008555"/>
    </source>
</evidence>
<dbReference type="SUPFAM" id="SSF111369">
    <property type="entry name" value="HlyD-like secretion proteins"/>
    <property type="match status" value="1"/>
</dbReference>
<name>A9KFG0_COXBN</name>
<sequence>MVKYWKSGLFIAFVAVVGFYFAFSSMGARAAKTVPVGAQPVSVDVAKVKTADIPNTVNALGSLSAVKVVTISAESDGRIAEIHFKSGQEVDTGMPIVQLDNAQAQADYQSAVTAMKLARTKYERSKLLLNQAISQQELAALKADMESKEASVQSKLAALNEKVVNAPFSGVLGAFQVQVGDYVKAGDPLVTLVNTSQLRADFQVPENFLPELKQGQLVTITTGTYPQKTFYGTVSFISPTVSSDTRSISIQALVPNDKELLSPGMFVHVSQQISVAKNAPVIPEEAIQADVKGYYVYKVVGDKVGQTYIKVGTRVDNQAQVLSGLNIGDTIVVAGQQKLDDGSVIKVQKDA</sequence>
<evidence type="ECO:0000256" key="1">
    <source>
        <dbReference type="ARBA" id="ARBA00009477"/>
    </source>
</evidence>
<gene>
    <name evidence="5" type="ordered locus">CBUD_0870</name>
</gene>
<dbReference type="Gene3D" id="2.40.50.100">
    <property type="match status" value="1"/>
</dbReference>
<dbReference type="Pfam" id="PF25989">
    <property type="entry name" value="YknX_C"/>
    <property type="match status" value="1"/>
</dbReference>
<comment type="similarity">
    <text evidence="1">Belongs to the membrane fusion protein (MFP) (TC 8.A.1) family.</text>
</comment>
<evidence type="ECO:0000259" key="2">
    <source>
        <dbReference type="Pfam" id="PF25917"/>
    </source>
</evidence>
<dbReference type="InterPro" id="IPR058792">
    <property type="entry name" value="Beta-barrel_RND_2"/>
</dbReference>
<dbReference type="Pfam" id="PF25917">
    <property type="entry name" value="BSH_RND"/>
    <property type="match status" value="1"/>
</dbReference>
<dbReference type="AlphaFoldDB" id="A9KFG0"/>
<dbReference type="Gene3D" id="2.40.30.170">
    <property type="match status" value="1"/>
</dbReference>
<protein>
    <submittedName>
        <fullName evidence="5">Acriflavin resistance periplasmic protein</fullName>
    </submittedName>
</protein>
<dbReference type="EMBL" id="CP000733">
    <property type="protein sequence ID" value="ABS77070.1"/>
    <property type="molecule type" value="Genomic_DNA"/>
</dbReference>
<dbReference type="GO" id="GO:1990281">
    <property type="term" value="C:efflux pump complex"/>
    <property type="evidence" value="ECO:0007669"/>
    <property type="project" value="TreeGrafter"/>
</dbReference>
<dbReference type="InterPro" id="IPR006143">
    <property type="entry name" value="RND_pump_MFP"/>
</dbReference>
<feature type="domain" description="YknX-like C-terminal permuted SH3-like" evidence="4">
    <location>
        <begin position="281"/>
        <end position="347"/>
    </location>
</feature>
<proteinExistence type="inferred from homology"/>
<dbReference type="Gene3D" id="2.40.420.20">
    <property type="match status" value="1"/>
</dbReference>
<dbReference type="GO" id="GO:0015562">
    <property type="term" value="F:efflux transmembrane transporter activity"/>
    <property type="evidence" value="ECO:0007669"/>
    <property type="project" value="TreeGrafter"/>
</dbReference>
<evidence type="ECO:0000313" key="5">
    <source>
        <dbReference type="EMBL" id="ABS77070.1"/>
    </source>
</evidence>
<dbReference type="FunFam" id="2.40.30.170:FF:000010">
    <property type="entry name" value="Efflux RND transporter periplasmic adaptor subunit"/>
    <property type="match status" value="1"/>
</dbReference>
<dbReference type="Proteomes" id="UP000008555">
    <property type="component" value="Chromosome"/>
</dbReference>
<organism evidence="5 6">
    <name type="scientific">Coxiella burnetii (strain Dugway 5J108-111)</name>
    <dbReference type="NCBI Taxonomy" id="434922"/>
    <lineage>
        <taxon>Bacteria</taxon>
        <taxon>Pseudomonadati</taxon>
        <taxon>Pseudomonadota</taxon>
        <taxon>Gammaproteobacteria</taxon>
        <taxon>Legionellales</taxon>
        <taxon>Coxiellaceae</taxon>
        <taxon>Coxiella</taxon>
    </lineage>
</organism>
<accession>A9KFG0</accession>
<evidence type="ECO:0000259" key="3">
    <source>
        <dbReference type="Pfam" id="PF25954"/>
    </source>
</evidence>
<dbReference type="KEGG" id="cbd:CBUD_0870"/>
<dbReference type="InterPro" id="IPR058625">
    <property type="entry name" value="MdtA-like_BSH"/>
</dbReference>
<feature type="domain" description="CusB-like beta-barrel" evidence="3">
    <location>
        <begin position="202"/>
        <end position="270"/>
    </location>
</feature>
<dbReference type="PANTHER" id="PTHR30469:SF11">
    <property type="entry name" value="BLL4320 PROTEIN"/>
    <property type="match status" value="1"/>
</dbReference>
<dbReference type="InterPro" id="IPR058637">
    <property type="entry name" value="YknX-like_C"/>
</dbReference>
<feature type="domain" description="Multidrug resistance protein MdtA-like barrel-sandwich hybrid" evidence="2">
    <location>
        <begin position="68"/>
        <end position="193"/>
    </location>
</feature>
<evidence type="ECO:0000259" key="4">
    <source>
        <dbReference type="Pfam" id="PF25989"/>
    </source>
</evidence>